<dbReference type="InterPro" id="IPR020843">
    <property type="entry name" value="ER"/>
</dbReference>
<proteinExistence type="inferred from homology"/>
<evidence type="ECO:0000256" key="9">
    <source>
        <dbReference type="ARBA" id="ARBA00023128"/>
    </source>
</evidence>
<dbReference type="Gene3D" id="3.90.180.10">
    <property type="entry name" value="Medium-chain alcohol dehydrogenases, catalytic domain"/>
    <property type="match status" value="1"/>
</dbReference>
<dbReference type="STRING" id="50990.A0A4Y7QI30"/>
<evidence type="ECO:0000256" key="12">
    <source>
        <dbReference type="ARBA" id="ARBA00048843"/>
    </source>
</evidence>
<dbReference type="InterPro" id="IPR013154">
    <property type="entry name" value="ADH-like_N"/>
</dbReference>
<evidence type="ECO:0000256" key="10">
    <source>
        <dbReference type="ARBA" id="ARBA00023160"/>
    </source>
</evidence>
<evidence type="ECO:0000256" key="2">
    <source>
        <dbReference type="ARBA" id="ARBA00010371"/>
    </source>
</evidence>
<name>A0A4Y7QI30_9AGAM</name>
<keyword evidence="9" id="KW-0496">Mitochondrion</keyword>
<keyword evidence="4" id="KW-0276">Fatty acid metabolism</keyword>
<dbReference type="Pfam" id="PF08240">
    <property type="entry name" value="ADH_N"/>
    <property type="match status" value="1"/>
</dbReference>
<keyword evidence="5" id="KW-0521">NADP</keyword>
<dbReference type="SUPFAM" id="SSF51735">
    <property type="entry name" value="NAD(P)-binding Rossmann-fold domains"/>
    <property type="match status" value="1"/>
</dbReference>
<keyword evidence="10" id="KW-0275">Fatty acid biosynthesis</keyword>
<evidence type="ECO:0000313" key="14">
    <source>
        <dbReference type="EMBL" id="TDL26479.1"/>
    </source>
</evidence>
<dbReference type="InterPro" id="IPR011032">
    <property type="entry name" value="GroES-like_sf"/>
</dbReference>
<evidence type="ECO:0000256" key="1">
    <source>
        <dbReference type="ARBA" id="ARBA00004173"/>
    </source>
</evidence>
<gene>
    <name evidence="14" type="ORF">BD410DRAFT_895158</name>
</gene>
<comment type="catalytic activity">
    <reaction evidence="12">
        <text>a 2,3-saturated acyl-[ACP] + NADP(+) = a (2E)-enoyl-[ACP] + NADPH + H(+)</text>
        <dbReference type="Rhea" id="RHEA:22564"/>
        <dbReference type="Rhea" id="RHEA-COMP:9925"/>
        <dbReference type="Rhea" id="RHEA-COMP:9926"/>
        <dbReference type="ChEBI" id="CHEBI:15378"/>
        <dbReference type="ChEBI" id="CHEBI:57783"/>
        <dbReference type="ChEBI" id="CHEBI:58349"/>
        <dbReference type="ChEBI" id="CHEBI:78784"/>
        <dbReference type="ChEBI" id="CHEBI:78785"/>
        <dbReference type="EC" id="1.3.1.104"/>
    </reaction>
</comment>
<dbReference type="Pfam" id="PF00107">
    <property type="entry name" value="ADH_zinc_N"/>
    <property type="match status" value="1"/>
</dbReference>
<dbReference type="AlphaFoldDB" id="A0A4Y7QI30"/>
<comment type="similarity">
    <text evidence="2">Belongs to the zinc-containing alcohol dehydrogenase family. Quinone oxidoreductase subfamily.</text>
</comment>
<dbReference type="OrthoDB" id="7482721at2759"/>
<dbReference type="EMBL" id="ML170161">
    <property type="protein sequence ID" value="TDL26479.1"/>
    <property type="molecule type" value="Genomic_DNA"/>
</dbReference>
<evidence type="ECO:0000256" key="4">
    <source>
        <dbReference type="ARBA" id="ARBA00022832"/>
    </source>
</evidence>
<dbReference type="InterPro" id="IPR051034">
    <property type="entry name" value="Mito_Enoyl-ACP_Reductase"/>
</dbReference>
<evidence type="ECO:0000259" key="13">
    <source>
        <dbReference type="SMART" id="SM00829"/>
    </source>
</evidence>
<sequence>MPTALTFAGVAASGVDHLNLITVPSFPPLKTGEVLLKTLAAPINPIDLIVLKGGYPVKPKSTIDGASVPGYDGILEVVESADPAFAPGDVVMPKEHGFGTWRTHAVARAADLQRVPRTDPRVGAILKMGACVAWVILADAASALKPGDWIIQNGATSVVAQLVIQMARLRGFKTISVIRDRSADDFTEKKRKLEALGGDIVMSEGELERGEAVDLFAGKNIGLALDCVFGESGQRMAELLSPGGTFVAFGQLSGANSTITLTMNLVFFKNLTFRPFRLSKALAARSDEEMDRMLEHIIGLFNSGQIKVPELEVVHWDDGNPAELSQRLRGAVEHAQSAKIGKTKSIFVMT</sequence>
<protein>
    <recommendedName>
        <fullName evidence="11">enoyl-[acyl-carrier-protein] reductase</fullName>
        <ecNumber evidence="11">1.3.1.104</ecNumber>
    </recommendedName>
</protein>
<keyword evidence="15" id="KW-1185">Reference proteome</keyword>
<dbReference type="PANTHER" id="PTHR43981:SF2">
    <property type="entry name" value="ENOYL-[ACYL-CARRIER-PROTEIN] REDUCTASE, MITOCHONDRIAL"/>
    <property type="match status" value="1"/>
</dbReference>
<feature type="domain" description="Enoyl reductase (ER)" evidence="13">
    <location>
        <begin position="14"/>
        <end position="348"/>
    </location>
</feature>
<accession>A0A4Y7QI30</accession>
<keyword evidence="6" id="KW-0809">Transit peptide</keyword>
<dbReference type="InterPro" id="IPR036291">
    <property type="entry name" value="NAD(P)-bd_dom_sf"/>
</dbReference>
<dbReference type="InterPro" id="IPR013149">
    <property type="entry name" value="ADH-like_C"/>
</dbReference>
<dbReference type="GO" id="GO:0006633">
    <property type="term" value="P:fatty acid biosynthetic process"/>
    <property type="evidence" value="ECO:0007669"/>
    <property type="project" value="UniProtKB-KW"/>
</dbReference>
<organism evidence="14 15">
    <name type="scientific">Rickenella mellea</name>
    <dbReference type="NCBI Taxonomy" id="50990"/>
    <lineage>
        <taxon>Eukaryota</taxon>
        <taxon>Fungi</taxon>
        <taxon>Dikarya</taxon>
        <taxon>Basidiomycota</taxon>
        <taxon>Agaricomycotina</taxon>
        <taxon>Agaricomycetes</taxon>
        <taxon>Hymenochaetales</taxon>
        <taxon>Rickenellaceae</taxon>
        <taxon>Rickenella</taxon>
    </lineage>
</organism>
<keyword evidence="3" id="KW-0444">Lipid biosynthesis</keyword>
<comment type="subcellular location">
    <subcellularLocation>
        <location evidence="1">Mitochondrion</location>
    </subcellularLocation>
</comment>
<dbReference type="GO" id="GO:0141148">
    <property type="term" value="F:enoyl-[acyl-carrier-protein] reductase (NADPH) activity"/>
    <property type="evidence" value="ECO:0007669"/>
    <property type="project" value="UniProtKB-EC"/>
</dbReference>
<evidence type="ECO:0000256" key="8">
    <source>
        <dbReference type="ARBA" id="ARBA00023098"/>
    </source>
</evidence>
<dbReference type="Proteomes" id="UP000294933">
    <property type="component" value="Unassembled WGS sequence"/>
</dbReference>
<dbReference type="VEuPathDB" id="FungiDB:BD410DRAFT_895158"/>
<dbReference type="EC" id="1.3.1.104" evidence="11"/>
<dbReference type="SUPFAM" id="SSF50129">
    <property type="entry name" value="GroES-like"/>
    <property type="match status" value="1"/>
</dbReference>
<keyword evidence="8" id="KW-0443">Lipid metabolism</keyword>
<evidence type="ECO:0000256" key="7">
    <source>
        <dbReference type="ARBA" id="ARBA00023002"/>
    </source>
</evidence>
<dbReference type="Gene3D" id="3.40.50.720">
    <property type="entry name" value="NAD(P)-binding Rossmann-like Domain"/>
    <property type="match status" value="1"/>
</dbReference>
<dbReference type="GO" id="GO:0005739">
    <property type="term" value="C:mitochondrion"/>
    <property type="evidence" value="ECO:0007669"/>
    <property type="project" value="UniProtKB-SubCell"/>
</dbReference>
<evidence type="ECO:0000256" key="3">
    <source>
        <dbReference type="ARBA" id="ARBA00022516"/>
    </source>
</evidence>
<evidence type="ECO:0000313" key="15">
    <source>
        <dbReference type="Proteomes" id="UP000294933"/>
    </source>
</evidence>
<keyword evidence="7" id="KW-0560">Oxidoreductase</keyword>
<dbReference type="SMART" id="SM00829">
    <property type="entry name" value="PKS_ER"/>
    <property type="match status" value="1"/>
</dbReference>
<dbReference type="CDD" id="cd08290">
    <property type="entry name" value="ETR"/>
    <property type="match status" value="1"/>
</dbReference>
<dbReference type="PANTHER" id="PTHR43981">
    <property type="entry name" value="ENOYL-[ACYL-CARRIER-PROTEIN] REDUCTASE, MITOCHONDRIAL"/>
    <property type="match status" value="1"/>
</dbReference>
<reference evidence="14 15" key="1">
    <citation type="submission" date="2018-06" db="EMBL/GenBank/DDBJ databases">
        <title>A transcriptomic atlas of mushroom development highlights an independent origin of complex multicellularity.</title>
        <authorList>
            <consortium name="DOE Joint Genome Institute"/>
            <person name="Krizsan K."/>
            <person name="Almasi E."/>
            <person name="Merenyi Z."/>
            <person name="Sahu N."/>
            <person name="Viragh M."/>
            <person name="Koszo T."/>
            <person name="Mondo S."/>
            <person name="Kiss B."/>
            <person name="Balint B."/>
            <person name="Kues U."/>
            <person name="Barry K."/>
            <person name="Hegedus J.C."/>
            <person name="Henrissat B."/>
            <person name="Johnson J."/>
            <person name="Lipzen A."/>
            <person name="Ohm R."/>
            <person name="Nagy I."/>
            <person name="Pangilinan J."/>
            <person name="Yan J."/>
            <person name="Xiong Y."/>
            <person name="Grigoriev I.V."/>
            <person name="Hibbett D.S."/>
            <person name="Nagy L.G."/>
        </authorList>
    </citation>
    <scope>NUCLEOTIDE SEQUENCE [LARGE SCALE GENOMIC DNA]</scope>
    <source>
        <strain evidence="14 15">SZMC22713</strain>
    </source>
</reference>
<evidence type="ECO:0000256" key="5">
    <source>
        <dbReference type="ARBA" id="ARBA00022857"/>
    </source>
</evidence>
<evidence type="ECO:0000256" key="6">
    <source>
        <dbReference type="ARBA" id="ARBA00022946"/>
    </source>
</evidence>
<evidence type="ECO:0000256" key="11">
    <source>
        <dbReference type="ARBA" id="ARBA00038963"/>
    </source>
</evidence>